<reference evidence="2 3" key="1">
    <citation type="journal article" date="2015" name="Nature">
        <title>rRNA introns, odd ribosomes, and small enigmatic genomes across a large radiation of phyla.</title>
        <authorList>
            <person name="Brown C.T."/>
            <person name="Hug L.A."/>
            <person name="Thomas B.C."/>
            <person name="Sharon I."/>
            <person name="Castelle C.J."/>
            <person name="Singh A."/>
            <person name="Wilkins M.J."/>
            <person name="Williams K.H."/>
            <person name="Banfield J.F."/>
        </authorList>
    </citation>
    <scope>NUCLEOTIDE SEQUENCE [LARGE SCALE GENOMIC DNA]</scope>
</reference>
<dbReference type="Proteomes" id="UP000033999">
    <property type="component" value="Unassembled WGS sequence"/>
</dbReference>
<feature type="transmembrane region" description="Helical" evidence="1">
    <location>
        <begin position="70"/>
        <end position="92"/>
    </location>
</feature>
<keyword evidence="1" id="KW-1133">Transmembrane helix</keyword>
<name>A0A0G1QEC0_9BACT</name>
<keyword evidence="1" id="KW-0812">Transmembrane</keyword>
<evidence type="ECO:0000256" key="1">
    <source>
        <dbReference type="SAM" id="Phobius"/>
    </source>
</evidence>
<keyword evidence="1" id="KW-0472">Membrane</keyword>
<dbReference type="AlphaFoldDB" id="A0A0G1QEC0"/>
<evidence type="ECO:0000313" key="3">
    <source>
        <dbReference type="Proteomes" id="UP000033999"/>
    </source>
</evidence>
<organism evidence="2 3">
    <name type="scientific">Candidatus Magasanikbacteria bacterium GW2011_GWA2_45_39</name>
    <dbReference type="NCBI Taxonomy" id="1619041"/>
    <lineage>
        <taxon>Bacteria</taxon>
        <taxon>Candidatus Magasanikiibacteriota</taxon>
    </lineage>
</organism>
<feature type="transmembrane region" description="Helical" evidence="1">
    <location>
        <begin position="28"/>
        <end position="50"/>
    </location>
</feature>
<protein>
    <submittedName>
        <fullName evidence="2">Uncharacterized protein</fullName>
    </submittedName>
</protein>
<accession>A0A0G1QEC0</accession>
<comment type="caution">
    <text evidence="2">The sequence shown here is derived from an EMBL/GenBank/DDBJ whole genome shotgun (WGS) entry which is preliminary data.</text>
</comment>
<sequence length="98" mass="11661">MLVSPILCVLTLFRRHKETPKLDKIIKIFLYANVINLLVGLICHFTYLIIHTEEYGFSYLSFYHQTDEFFWLKITLAILFYLIPVRLLIIAARIKKID</sequence>
<gene>
    <name evidence="2" type="ORF">UX10_C0017G0004</name>
</gene>
<proteinExistence type="predicted"/>
<dbReference type="EMBL" id="LCKX01000017">
    <property type="protein sequence ID" value="KKU07005.1"/>
    <property type="molecule type" value="Genomic_DNA"/>
</dbReference>
<evidence type="ECO:0000313" key="2">
    <source>
        <dbReference type="EMBL" id="KKU07005.1"/>
    </source>
</evidence>